<dbReference type="OrthoDB" id="8128086at2"/>
<sequence>MRKARHIEISSRLEVTKQFGLVEDYRIDWPQGSSLRAPRITVRRRSAYPVQVTRNYVTTLLEPFVPSREIVVT</sequence>
<comment type="caution">
    <text evidence="1">The sequence shown here is derived from an EMBL/GenBank/DDBJ whole genome shotgun (WGS) entry which is preliminary data.</text>
</comment>
<accession>A0A4U6BQL6</accession>
<protein>
    <submittedName>
        <fullName evidence="1">Uncharacterized protein</fullName>
    </submittedName>
</protein>
<dbReference type="EMBL" id="LBIA02000001">
    <property type="protein sequence ID" value="TKT71014.1"/>
    <property type="molecule type" value="Genomic_DNA"/>
</dbReference>
<name>A0A4U6BQL6_9BRAD</name>
<proteinExistence type="predicted"/>
<dbReference type="RefSeq" id="WP_046828370.1">
    <property type="nucleotide sequence ID" value="NZ_LBIA02000001.1"/>
</dbReference>
<reference evidence="1" key="1">
    <citation type="submission" date="2019-04" db="EMBL/GenBank/DDBJ databases">
        <title>Whole genome sequencing of cave bacteria.</title>
        <authorList>
            <person name="Gan H.M."/>
            <person name="Barton H."/>
            <person name="Savka M.A."/>
        </authorList>
    </citation>
    <scope>NUCLEOTIDE SEQUENCE [LARGE SCALE GENOMIC DNA]</scope>
    <source>
        <strain evidence="1">LC387</strain>
    </source>
</reference>
<dbReference type="Proteomes" id="UP000034832">
    <property type="component" value="Unassembled WGS sequence"/>
</dbReference>
<dbReference type="AlphaFoldDB" id="A0A4U6BQL6"/>
<organism evidence="1 2">
    <name type="scientific">Afipia massiliensis</name>
    <dbReference type="NCBI Taxonomy" id="211460"/>
    <lineage>
        <taxon>Bacteria</taxon>
        <taxon>Pseudomonadati</taxon>
        <taxon>Pseudomonadota</taxon>
        <taxon>Alphaproteobacteria</taxon>
        <taxon>Hyphomicrobiales</taxon>
        <taxon>Nitrobacteraceae</taxon>
        <taxon>Afipia</taxon>
    </lineage>
</organism>
<dbReference type="STRING" id="211460.YH63_12820"/>
<keyword evidence="2" id="KW-1185">Reference proteome</keyword>
<gene>
    <name evidence="1" type="ORF">YH63_006105</name>
</gene>
<evidence type="ECO:0000313" key="1">
    <source>
        <dbReference type="EMBL" id="TKT71014.1"/>
    </source>
</evidence>
<evidence type="ECO:0000313" key="2">
    <source>
        <dbReference type="Proteomes" id="UP000034832"/>
    </source>
</evidence>